<dbReference type="EMBL" id="SRLO01000709">
    <property type="protein sequence ID" value="TNN48138.1"/>
    <property type="molecule type" value="Genomic_DNA"/>
</dbReference>
<dbReference type="AlphaFoldDB" id="A0A4Z2G3N8"/>
<gene>
    <name evidence="1" type="ORF">EYF80_041656</name>
</gene>
<proteinExistence type="predicted"/>
<organism evidence="1 2">
    <name type="scientific">Liparis tanakae</name>
    <name type="common">Tanaka's snailfish</name>
    <dbReference type="NCBI Taxonomy" id="230148"/>
    <lineage>
        <taxon>Eukaryota</taxon>
        <taxon>Metazoa</taxon>
        <taxon>Chordata</taxon>
        <taxon>Craniata</taxon>
        <taxon>Vertebrata</taxon>
        <taxon>Euteleostomi</taxon>
        <taxon>Actinopterygii</taxon>
        <taxon>Neopterygii</taxon>
        <taxon>Teleostei</taxon>
        <taxon>Neoteleostei</taxon>
        <taxon>Acanthomorphata</taxon>
        <taxon>Eupercaria</taxon>
        <taxon>Perciformes</taxon>
        <taxon>Cottioidei</taxon>
        <taxon>Cottales</taxon>
        <taxon>Liparidae</taxon>
        <taxon>Liparis</taxon>
    </lineage>
</organism>
<comment type="caution">
    <text evidence="1">The sequence shown here is derived from an EMBL/GenBank/DDBJ whole genome shotgun (WGS) entry which is preliminary data.</text>
</comment>
<reference evidence="1 2" key="1">
    <citation type="submission" date="2019-03" db="EMBL/GenBank/DDBJ databases">
        <title>First draft genome of Liparis tanakae, snailfish: a comprehensive survey of snailfish specific genes.</title>
        <authorList>
            <person name="Kim W."/>
            <person name="Song I."/>
            <person name="Jeong J.-H."/>
            <person name="Kim D."/>
            <person name="Kim S."/>
            <person name="Ryu S."/>
            <person name="Song J.Y."/>
            <person name="Lee S.K."/>
        </authorList>
    </citation>
    <scope>NUCLEOTIDE SEQUENCE [LARGE SCALE GENOMIC DNA]</scope>
    <source>
        <tissue evidence="1">Muscle</tissue>
    </source>
</reference>
<evidence type="ECO:0000313" key="2">
    <source>
        <dbReference type="Proteomes" id="UP000314294"/>
    </source>
</evidence>
<accession>A0A4Z2G3N8</accession>
<evidence type="ECO:0000313" key="1">
    <source>
        <dbReference type="EMBL" id="TNN48138.1"/>
    </source>
</evidence>
<dbReference type="Proteomes" id="UP000314294">
    <property type="component" value="Unassembled WGS sequence"/>
</dbReference>
<name>A0A4Z2G3N8_9TELE</name>
<protein>
    <submittedName>
        <fullName evidence="1">Uncharacterized protein</fullName>
    </submittedName>
</protein>
<keyword evidence="2" id="KW-1185">Reference proteome</keyword>
<sequence length="109" mass="12100">MPASKVRKLKADVPRSFAPSMLSCSLLRPWPAKGDGVTLVGDLHNQFHQFVQLTLYLEETLGGQGEPYQLCSWSRPVISGPPMAAICCLRFQSCSSGLSWELMRLNVDF</sequence>